<dbReference type="Pfam" id="PF02163">
    <property type="entry name" value="Peptidase_M50"/>
    <property type="match status" value="1"/>
</dbReference>
<feature type="transmembrane region" description="Helical" evidence="8">
    <location>
        <begin position="276"/>
        <end position="300"/>
    </location>
</feature>
<evidence type="ECO:0000256" key="8">
    <source>
        <dbReference type="SAM" id="Phobius"/>
    </source>
</evidence>
<evidence type="ECO:0000259" key="9">
    <source>
        <dbReference type="Pfam" id="PF02163"/>
    </source>
</evidence>
<dbReference type="InterPro" id="IPR044838">
    <property type="entry name" value="EGY1-like"/>
</dbReference>
<evidence type="ECO:0000256" key="3">
    <source>
        <dbReference type="ARBA" id="ARBA00022692"/>
    </source>
</evidence>
<evidence type="ECO:0000256" key="4">
    <source>
        <dbReference type="ARBA" id="ARBA00022801"/>
    </source>
</evidence>
<feature type="transmembrane region" description="Helical" evidence="8">
    <location>
        <begin position="321"/>
        <end position="347"/>
    </location>
</feature>
<evidence type="ECO:0000256" key="6">
    <source>
        <dbReference type="ARBA" id="ARBA00022989"/>
    </source>
</evidence>
<evidence type="ECO:0000256" key="5">
    <source>
        <dbReference type="ARBA" id="ARBA00022946"/>
    </source>
</evidence>
<keyword evidence="6 8" id="KW-1133">Transmembrane helix</keyword>
<protein>
    <submittedName>
        <fullName evidence="10">Putative peptidase M50</fullName>
    </submittedName>
</protein>
<keyword evidence="2" id="KW-0645">Protease</keyword>
<feature type="domain" description="Peptidase M50" evidence="9">
    <location>
        <begin position="151"/>
        <end position="339"/>
    </location>
</feature>
<dbReference type="GeneID" id="74947023"/>
<dbReference type="RefSeq" id="WP_075054889.1">
    <property type="nucleotide sequence ID" value="NZ_CP007536.1"/>
</dbReference>
<dbReference type="KEGG" id="nvn:NVIE_017550"/>
<dbReference type="AlphaFoldDB" id="A0A060HKL6"/>
<evidence type="ECO:0000256" key="1">
    <source>
        <dbReference type="ARBA" id="ARBA00004141"/>
    </source>
</evidence>
<organism evidence="10 11">
    <name type="scientific">Nitrososphaera viennensis EN76</name>
    <dbReference type="NCBI Taxonomy" id="926571"/>
    <lineage>
        <taxon>Archaea</taxon>
        <taxon>Nitrososphaerota</taxon>
        <taxon>Nitrososphaeria</taxon>
        <taxon>Nitrososphaerales</taxon>
        <taxon>Nitrososphaeraceae</taxon>
        <taxon>Nitrososphaera</taxon>
    </lineage>
</organism>
<dbReference type="PANTHER" id="PTHR31412:SF0">
    <property type="entry name" value="ZINC METALLOPROTEASE EGY1, CHLOROPLASTIC-RELATED"/>
    <property type="match status" value="1"/>
</dbReference>
<feature type="transmembrane region" description="Helical" evidence="8">
    <location>
        <begin position="140"/>
        <end position="159"/>
    </location>
</feature>
<dbReference type="PANTHER" id="PTHR31412">
    <property type="entry name" value="ZINC METALLOPROTEASE EGY1"/>
    <property type="match status" value="1"/>
</dbReference>
<feature type="transmembrane region" description="Helical" evidence="8">
    <location>
        <begin position="106"/>
        <end position="128"/>
    </location>
</feature>
<dbReference type="STRING" id="926571.NVIE_017550"/>
<feature type="transmembrane region" description="Helical" evidence="8">
    <location>
        <begin position="367"/>
        <end position="387"/>
    </location>
</feature>
<dbReference type="GO" id="GO:0006508">
    <property type="term" value="P:proteolysis"/>
    <property type="evidence" value="ECO:0007669"/>
    <property type="project" value="UniProtKB-KW"/>
</dbReference>
<keyword evidence="5" id="KW-0809">Transit peptide</keyword>
<sequence>MASFVEGDYSRAVPVVSSFYRIVDMQKHQTEDAVRFLIAESDIYDSFPKLVRELAKMDMIATAKRTRYASRLMPTLSSTNLTVEDGIVVTVSKVQKQPPRQGSNRYLPSIPAILFIATLTVVFIDGLYRSQSDFANVFIRNPLLLAAVYTMSLVGILGVHEMGHMIAAKHHGIRASWPYFIPGIPGLFVPTFGAMIQIRSNMTNRNVLFDVGIAGPIAGLLVTMVVSVYGSSISVLVPADRVQDLFGDSGLLRINSSILMQATLDLTGHGAAAGDAALIMSPVLFAAWVGFLITFLNLLPAWQLDGGHLARSALGVRWHRILTYSSVGVLTGLGYFIMAAFVLLFSSRAPESTPLDDVSPLSKKRKALFWVAIALAVLCAPLPAEVFTSLA</sequence>
<name>A0A060HKL6_9ARCH</name>
<comment type="subcellular location">
    <subcellularLocation>
        <location evidence="1">Membrane</location>
        <topology evidence="1">Multi-pass membrane protein</topology>
    </subcellularLocation>
</comment>
<keyword evidence="11" id="KW-1185">Reference proteome</keyword>
<evidence type="ECO:0000313" key="10">
    <source>
        <dbReference type="EMBL" id="AIC16018.1"/>
    </source>
</evidence>
<evidence type="ECO:0000313" key="11">
    <source>
        <dbReference type="Proteomes" id="UP000027093"/>
    </source>
</evidence>
<keyword evidence="3 8" id="KW-0812">Transmembrane</keyword>
<dbReference type="CDD" id="cd06160">
    <property type="entry name" value="S2P-M50_like_2"/>
    <property type="match status" value="1"/>
</dbReference>
<dbReference type="OrthoDB" id="19110at2157"/>
<proteinExistence type="predicted"/>
<reference evidence="10 11" key="1">
    <citation type="journal article" date="2014" name="Int. J. Syst. Evol. Microbiol.">
        <title>Nitrososphaera viennensis gen. nov., sp. nov., an aerobic and mesophilic, ammonia-oxidizing archaeon from soil and a member of the archaeal phylum Thaumarchaeota.</title>
        <authorList>
            <person name="Stieglmeier M."/>
            <person name="Klingl A."/>
            <person name="Alves R.J."/>
            <person name="Rittmann S.K."/>
            <person name="Melcher M."/>
            <person name="Leisch N."/>
            <person name="Schleper C."/>
        </authorList>
    </citation>
    <scope>NUCLEOTIDE SEQUENCE [LARGE SCALE GENOMIC DNA]</scope>
    <source>
        <strain evidence="10">EN76</strain>
    </source>
</reference>
<accession>A0A060HKL6</accession>
<dbReference type="GO" id="GO:0016020">
    <property type="term" value="C:membrane"/>
    <property type="evidence" value="ECO:0007669"/>
    <property type="project" value="UniProtKB-SubCell"/>
</dbReference>
<dbReference type="HOGENOM" id="CLU_028221_0_1_2"/>
<keyword evidence="4" id="KW-0378">Hydrolase</keyword>
<evidence type="ECO:0000256" key="7">
    <source>
        <dbReference type="ARBA" id="ARBA00023136"/>
    </source>
</evidence>
<dbReference type="EMBL" id="CP007536">
    <property type="protein sequence ID" value="AIC16018.1"/>
    <property type="molecule type" value="Genomic_DNA"/>
</dbReference>
<dbReference type="InterPro" id="IPR008915">
    <property type="entry name" value="Peptidase_M50"/>
</dbReference>
<evidence type="ECO:0000256" key="2">
    <source>
        <dbReference type="ARBA" id="ARBA00022670"/>
    </source>
</evidence>
<gene>
    <name evidence="10" type="ORF">NVIE_017550</name>
</gene>
<keyword evidence="7 8" id="KW-0472">Membrane</keyword>
<feature type="transmembrane region" description="Helical" evidence="8">
    <location>
        <begin position="208"/>
        <end position="229"/>
    </location>
</feature>
<dbReference type="GO" id="GO:0008233">
    <property type="term" value="F:peptidase activity"/>
    <property type="evidence" value="ECO:0007669"/>
    <property type="project" value="UniProtKB-KW"/>
</dbReference>
<feature type="transmembrane region" description="Helical" evidence="8">
    <location>
        <begin position="179"/>
        <end position="196"/>
    </location>
</feature>
<dbReference type="Proteomes" id="UP000027093">
    <property type="component" value="Chromosome"/>
</dbReference>